<evidence type="ECO:0000313" key="3">
    <source>
        <dbReference type="WBParaSite" id="NBR_0001438301-mRNA-1"/>
    </source>
</evidence>
<dbReference type="AlphaFoldDB" id="A0A0N4YCT7"/>
<dbReference type="WBParaSite" id="NBR_0001438301-mRNA-1">
    <property type="protein sequence ID" value="NBR_0001438301-mRNA-1"/>
    <property type="gene ID" value="NBR_0001438301"/>
</dbReference>
<keyword evidence="2" id="KW-1185">Reference proteome</keyword>
<protein>
    <submittedName>
        <fullName evidence="3">BTB domain-containing protein</fullName>
    </submittedName>
</protein>
<name>A0A0N4YCT7_NIPBR</name>
<accession>A0A0N4YCT7</accession>
<dbReference type="OMA" id="LYDMTMR"/>
<evidence type="ECO:0000313" key="2">
    <source>
        <dbReference type="Proteomes" id="UP000271162"/>
    </source>
</evidence>
<dbReference type="Proteomes" id="UP000271162">
    <property type="component" value="Unassembled WGS sequence"/>
</dbReference>
<evidence type="ECO:0000313" key="1">
    <source>
        <dbReference type="EMBL" id="VDL77973.1"/>
    </source>
</evidence>
<organism evidence="3">
    <name type="scientific">Nippostrongylus brasiliensis</name>
    <name type="common">Rat hookworm</name>
    <dbReference type="NCBI Taxonomy" id="27835"/>
    <lineage>
        <taxon>Eukaryota</taxon>
        <taxon>Metazoa</taxon>
        <taxon>Ecdysozoa</taxon>
        <taxon>Nematoda</taxon>
        <taxon>Chromadorea</taxon>
        <taxon>Rhabditida</taxon>
        <taxon>Rhabditina</taxon>
        <taxon>Rhabditomorpha</taxon>
        <taxon>Strongyloidea</taxon>
        <taxon>Heligmosomidae</taxon>
        <taxon>Nippostrongylus</taxon>
    </lineage>
</organism>
<reference evidence="3" key="1">
    <citation type="submission" date="2017-02" db="UniProtKB">
        <authorList>
            <consortium name="WormBaseParasite"/>
        </authorList>
    </citation>
    <scope>IDENTIFICATION</scope>
</reference>
<dbReference type="STRING" id="27835.A0A0N4YCT7"/>
<proteinExistence type="predicted"/>
<reference evidence="1 2" key="2">
    <citation type="submission" date="2018-11" db="EMBL/GenBank/DDBJ databases">
        <authorList>
            <consortium name="Pathogen Informatics"/>
        </authorList>
    </citation>
    <scope>NUCLEOTIDE SEQUENCE [LARGE SCALE GENOMIC DNA]</scope>
</reference>
<dbReference type="EMBL" id="UYSL01021343">
    <property type="protein sequence ID" value="VDL77973.1"/>
    <property type="molecule type" value="Genomic_DNA"/>
</dbReference>
<gene>
    <name evidence="1" type="ORF">NBR_LOCUS14384</name>
</gene>
<sequence length="275" mass="31410">MDNYVTVIRTNTKKRKSTGNFEMFTVEIEVVELAGMNTITVRILPQESAEYAILVNYVLVLAEDTIEVNKDLWEPGKKVVEKHTANSGAVELMVSTVQLLSPVNLSRPSAYRNFEVRCAPYSFHVDLRVLCELGGPLFKGWKVKQEAGLDFVEVDDVDPEDLKTLLHATARFGSIVIHKDNYLTMSILASQYRMLTALREVESYLITAKMPLIRKLEFAVELRMARLYDMTMRKIGPNAVEEIHRYLRDNGDRLQDLHWTLRGALGINQDYICIP</sequence>